<reference evidence="4 5" key="1">
    <citation type="journal article" date="2015" name="Nat. Commun.">
        <title>Lucilia cuprina genome unlocks parasitic fly biology to underpin future interventions.</title>
        <authorList>
            <person name="Anstead C.A."/>
            <person name="Korhonen P.K."/>
            <person name="Young N.D."/>
            <person name="Hall R.S."/>
            <person name="Jex A.R."/>
            <person name="Murali S.C."/>
            <person name="Hughes D.S."/>
            <person name="Lee S.F."/>
            <person name="Perry T."/>
            <person name="Stroehlein A.J."/>
            <person name="Ansell B.R."/>
            <person name="Breugelmans B."/>
            <person name="Hofmann A."/>
            <person name="Qu J."/>
            <person name="Dugan S."/>
            <person name="Lee S.L."/>
            <person name="Chao H."/>
            <person name="Dinh H."/>
            <person name="Han Y."/>
            <person name="Doddapaneni H.V."/>
            <person name="Worley K.C."/>
            <person name="Muzny D.M."/>
            <person name="Ioannidis P."/>
            <person name="Waterhouse R.M."/>
            <person name="Zdobnov E.M."/>
            <person name="James P.J."/>
            <person name="Bagnall N.H."/>
            <person name="Kotze A.C."/>
            <person name="Gibbs R.A."/>
            <person name="Richards S."/>
            <person name="Batterham P."/>
            <person name="Gasser R.B."/>
        </authorList>
    </citation>
    <scope>NUCLEOTIDE SEQUENCE [LARGE SCALE GENOMIC DNA]</scope>
    <source>
        <strain evidence="4 5">LS</strain>
        <tissue evidence="4">Full body</tissue>
    </source>
</reference>
<dbReference type="PROSITE" id="PS50007">
    <property type="entry name" value="PIPLC_X_DOMAIN"/>
    <property type="match status" value="1"/>
</dbReference>
<dbReference type="PANTHER" id="PTHR22958:SF1">
    <property type="entry name" value="GLYCEROPHOSPHOCHOLINE PHOSPHODIESTERASE GPCPD1"/>
    <property type="match status" value="1"/>
</dbReference>
<feature type="domain" description="GP-PDE" evidence="3">
    <location>
        <begin position="965"/>
        <end position="1263"/>
    </location>
</feature>
<dbReference type="SUPFAM" id="SSF51695">
    <property type="entry name" value="PLC-like phosphodiesterases"/>
    <property type="match status" value="2"/>
</dbReference>
<dbReference type="Pfam" id="PF03009">
    <property type="entry name" value="GDPD"/>
    <property type="match status" value="2"/>
</dbReference>
<dbReference type="GO" id="GO:2001070">
    <property type="term" value="F:starch binding"/>
    <property type="evidence" value="ECO:0007669"/>
    <property type="project" value="InterPro"/>
</dbReference>
<dbReference type="EMBL" id="JRES01000760">
    <property type="protein sequence ID" value="KNC28530.1"/>
    <property type="molecule type" value="Genomic_DNA"/>
</dbReference>
<dbReference type="GO" id="GO:0046475">
    <property type="term" value="P:glycerophospholipid catabolic process"/>
    <property type="evidence" value="ECO:0007669"/>
    <property type="project" value="TreeGrafter"/>
</dbReference>
<dbReference type="STRING" id="7375.A0A0L0C8G0"/>
<feature type="domain" description="GP-PDE" evidence="3">
    <location>
        <begin position="347"/>
        <end position="643"/>
    </location>
</feature>
<dbReference type="PROSITE" id="PS51704">
    <property type="entry name" value="GP_PDE"/>
    <property type="match status" value="2"/>
</dbReference>
<feature type="domain" description="CBM20" evidence="2">
    <location>
        <begin position="53"/>
        <end position="177"/>
    </location>
</feature>
<dbReference type="Gene3D" id="2.60.40.10">
    <property type="entry name" value="Immunoglobulins"/>
    <property type="match status" value="2"/>
</dbReference>
<proteinExistence type="predicted"/>
<gene>
    <name evidence="4" type="ORF">FF38_05727</name>
</gene>
<evidence type="ECO:0000256" key="1">
    <source>
        <dbReference type="ARBA" id="ARBA00022801"/>
    </source>
</evidence>
<dbReference type="SMR" id="A0A0L0C8G0"/>
<dbReference type="Pfam" id="PF00686">
    <property type="entry name" value="CBM_20"/>
    <property type="match status" value="2"/>
</dbReference>
<dbReference type="InterPro" id="IPR030395">
    <property type="entry name" value="GP_PDE_dom"/>
</dbReference>
<dbReference type="PROSITE" id="PS51166">
    <property type="entry name" value="CBM20"/>
    <property type="match status" value="1"/>
</dbReference>
<comment type="caution">
    <text evidence="4">The sequence shown here is derived from an EMBL/GenBank/DDBJ whole genome shotgun (WGS) entry which is preliminary data.</text>
</comment>
<dbReference type="InterPro" id="IPR013784">
    <property type="entry name" value="Carb-bd-like_fold"/>
</dbReference>
<sequence length="1316" mass="151806">MSVPAVLNVLEASSLLLDDHMQNCTSYVEAAAVIAPKYSTVPNVQEEEAKISVDACVHTVRPFTVILPEQLAENEHVALTGDSQALGEWQLDRCITLTQNKGSLEWSANVMLQACANNINYRYFIYAEDHLGRKQIRRWETHLKPRQLTSCINNCRNVDIFGEVASGEVQLNRGWLNNEMILQLKFEREKMFQVHDINKFDPENVYIKVVALGEDLTTSLEAEKTGINVEFAKMRYNESVLKPQPEEGVSHKRNEVVIFHLTVPLELEVSYALEFYSQQQQLMGKAYILADQLKGSQGELLLEIKDTKETVIARLTLPYLLVKPFSDKQLLDFRTTYAHYWPKTWPNLDVGHRGNGKSYIANAPAERENTISSFLKAYEVFADMIELDVHLTADGIPVIYHDFGVRTAPQGKEVKDVSQLEYVLLKDMTYEAIKELRVFAIINNEIKEYPAHNKKPVFEKRIFPTLEEVLEALPKTLGIDVEIKWPQRKIKGGVEAEQTIDKNFFIDTVLKVILQKGCGRPLIFSSFDADICTMLRFKQNLLPVMYLTQGETQKWEAFLDLRTRSFEQAINNAQAFELAGTAPHAEDFKGEQGAALMKKAKDLGQISLVWGDDCNSQQAVKYFQDIGATATCYDRSDFKLGESPKDSGVTFKNFTRSGERSLKCVPMLKHFEVELTEPLRLGEGVGLTGDHAKLGEWQIEKSLEMKRRRRNPLKWYLKIPMCSAVRVYYRFFIYYIDSKGFKHIRYWEAQQHARVVEAYEMFRHQGSRKFGHAHALAVGGGKQNERAWLRKEYIIQFKFIWPQHIQFTEFTHFIRNPKYVLKLKAFEEGNRQPVYENLEENEDTELQVVRFVSKKSNLKTIREQGVIYRPGDIVVFHITVADFLENMYVLGIYTRQLELLGEVVIPSKVLKRSEGILELPILDSKENQRVGWLTLPFLRIDAMPEALKLNMRAGFQHYWPYNWPTLDIGQRGLGKSFYYHSANIMENTIESFLKAEEYNSDMIQLNVQLTKDYVPVVWHDFGFFTAAPSNNKKLKGKDLKFVYIHDLTYQDLLKKRVFVFIKGLMVEVTHLNTVFAPDKERIFPLLKQVYQQLPITLGIMVDIKWPQLMSSGSLESLQSLDKNLYVNGVLQTTMEFGCGRPLILTSFDADICSMLRYKQHIFPVVFQTLGQFSPWETYADLRTHSLNNAIQFVQSSDILGTAVYAKEIFLAHDNKDLKQAFELQQLVFIWGDLLQDETILEHFRNEELAGLIYDHIDALMLQQPKTKRKRFGFFEAPELQRIFLRQCIAAGNMTMSEGLPDTHSPFWPRVRSLDEL</sequence>
<evidence type="ECO:0000313" key="5">
    <source>
        <dbReference type="Proteomes" id="UP000037069"/>
    </source>
</evidence>
<dbReference type="Proteomes" id="UP000037069">
    <property type="component" value="Unassembled WGS sequence"/>
</dbReference>
<dbReference type="InterPro" id="IPR051578">
    <property type="entry name" value="GDPD"/>
</dbReference>
<protein>
    <recommendedName>
        <fullName evidence="6">Glycerophosphocholine phosphodiesterase GPCPD1</fullName>
    </recommendedName>
</protein>
<dbReference type="SMART" id="SM01065">
    <property type="entry name" value="CBM_2"/>
    <property type="match status" value="2"/>
</dbReference>
<dbReference type="GO" id="GO:0047389">
    <property type="term" value="F:glycerophosphocholine phosphodiesterase activity"/>
    <property type="evidence" value="ECO:0007669"/>
    <property type="project" value="TreeGrafter"/>
</dbReference>
<keyword evidence="1" id="KW-0378">Hydrolase</keyword>
<dbReference type="OMA" id="KQHIFPV"/>
<dbReference type="SUPFAM" id="SSF49452">
    <property type="entry name" value="Starch-binding domain-like"/>
    <property type="match status" value="2"/>
</dbReference>
<evidence type="ECO:0008006" key="6">
    <source>
        <dbReference type="Google" id="ProtNLM"/>
    </source>
</evidence>
<evidence type="ECO:0000259" key="3">
    <source>
        <dbReference type="PROSITE" id="PS51704"/>
    </source>
</evidence>
<evidence type="ECO:0000313" key="4">
    <source>
        <dbReference type="EMBL" id="KNC28530.1"/>
    </source>
</evidence>
<dbReference type="InterPro" id="IPR017946">
    <property type="entry name" value="PLC-like_Pdiesterase_TIM-brl"/>
</dbReference>
<dbReference type="InterPro" id="IPR002044">
    <property type="entry name" value="CBM20"/>
</dbReference>
<keyword evidence="5" id="KW-1185">Reference proteome</keyword>
<name>A0A0L0C8G0_LUCCU</name>
<evidence type="ECO:0000259" key="2">
    <source>
        <dbReference type="PROSITE" id="PS51166"/>
    </source>
</evidence>
<dbReference type="OrthoDB" id="1058301at2759"/>
<accession>A0A0L0C8G0</accession>
<dbReference type="Gene3D" id="3.20.20.190">
    <property type="entry name" value="Phosphatidylinositol (PI) phosphodiesterase"/>
    <property type="match status" value="2"/>
</dbReference>
<dbReference type="PANTHER" id="PTHR22958">
    <property type="entry name" value="GLYCEROPHOSPHORYL DIESTER PHOSPHODIESTERASE"/>
    <property type="match status" value="1"/>
</dbReference>
<dbReference type="InterPro" id="IPR013783">
    <property type="entry name" value="Ig-like_fold"/>
</dbReference>
<organism evidence="4 5">
    <name type="scientific">Lucilia cuprina</name>
    <name type="common">Green bottle fly</name>
    <name type="synonym">Australian sheep blowfly</name>
    <dbReference type="NCBI Taxonomy" id="7375"/>
    <lineage>
        <taxon>Eukaryota</taxon>
        <taxon>Metazoa</taxon>
        <taxon>Ecdysozoa</taxon>
        <taxon>Arthropoda</taxon>
        <taxon>Hexapoda</taxon>
        <taxon>Insecta</taxon>
        <taxon>Pterygota</taxon>
        <taxon>Neoptera</taxon>
        <taxon>Endopterygota</taxon>
        <taxon>Diptera</taxon>
        <taxon>Brachycera</taxon>
        <taxon>Muscomorpha</taxon>
        <taxon>Oestroidea</taxon>
        <taxon>Calliphoridae</taxon>
        <taxon>Luciliinae</taxon>
        <taxon>Lucilia</taxon>
    </lineage>
</organism>